<accession>A0A1M7DNC0</accession>
<dbReference type="Proteomes" id="UP000184444">
    <property type="component" value="Unassembled WGS sequence"/>
</dbReference>
<dbReference type="OrthoDB" id="7871555at2"/>
<name>A0A1M7DNC0_9RHOB</name>
<dbReference type="EMBL" id="FRCK01000001">
    <property type="protein sequence ID" value="SHL80970.1"/>
    <property type="molecule type" value="Genomic_DNA"/>
</dbReference>
<organism evidence="1 2">
    <name type="scientific">Paracoccus solventivorans</name>
    <dbReference type="NCBI Taxonomy" id="53463"/>
    <lineage>
        <taxon>Bacteria</taxon>
        <taxon>Pseudomonadati</taxon>
        <taxon>Pseudomonadota</taxon>
        <taxon>Alphaproteobacteria</taxon>
        <taxon>Rhodobacterales</taxon>
        <taxon>Paracoccaceae</taxon>
        <taxon>Paracoccus</taxon>
    </lineage>
</organism>
<dbReference type="STRING" id="53463.SAMN05444389_101459"/>
<reference evidence="2" key="1">
    <citation type="submission" date="2016-11" db="EMBL/GenBank/DDBJ databases">
        <authorList>
            <person name="Varghese N."/>
            <person name="Submissions S."/>
        </authorList>
    </citation>
    <scope>NUCLEOTIDE SEQUENCE [LARGE SCALE GENOMIC DNA]</scope>
    <source>
        <strain evidence="2">DSM 6637</strain>
    </source>
</reference>
<dbReference type="AlphaFoldDB" id="A0A1M7DNC0"/>
<protein>
    <recommendedName>
        <fullName evidence="3">XRE family transcriptional regulator</fullName>
    </recommendedName>
</protein>
<proteinExistence type="predicted"/>
<sequence>MNCAPIDDARPFAEVLRDWMARNALTYDQAHKRLDLARRSIANALAGQPVRQERALRALMTLVDEGRA</sequence>
<evidence type="ECO:0008006" key="3">
    <source>
        <dbReference type="Google" id="ProtNLM"/>
    </source>
</evidence>
<dbReference type="RefSeq" id="WP_073061337.1">
    <property type="nucleotide sequence ID" value="NZ_FRCK01000001.1"/>
</dbReference>
<gene>
    <name evidence="1" type="ORF">SAMN05444389_101459</name>
</gene>
<keyword evidence="2" id="KW-1185">Reference proteome</keyword>
<evidence type="ECO:0000313" key="2">
    <source>
        <dbReference type="Proteomes" id="UP000184444"/>
    </source>
</evidence>
<evidence type="ECO:0000313" key="1">
    <source>
        <dbReference type="EMBL" id="SHL80970.1"/>
    </source>
</evidence>